<dbReference type="EMBL" id="HBUF01362205">
    <property type="protein sequence ID" value="CAG6721462.1"/>
    <property type="molecule type" value="Transcribed_RNA"/>
</dbReference>
<keyword evidence="1" id="KW-0812">Transmembrane</keyword>
<sequence>MAPGLPSVFFTLLSPMSSFHLFLLLCSFTSFLLYYFPCFFCLASFFVRFHYFMFLLSFHISFYFVIFGFIYDFQFCFPSPSLFLFAPPTSRLCPPGQITTGLVSLLAVVSVRFVHQLSSVSSTFLAQVTTVSFFLFSCCGVHDVRHRSSHVHNKSVC</sequence>
<evidence type="ECO:0000313" key="2">
    <source>
        <dbReference type="EMBL" id="CAG6721462.1"/>
    </source>
</evidence>
<reference evidence="2" key="1">
    <citation type="submission" date="2021-05" db="EMBL/GenBank/DDBJ databases">
        <authorList>
            <person name="Alioto T."/>
            <person name="Alioto T."/>
            <person name="Gomez Garrido J."/>
        </authorList>
    </citation>
    <scope>NUCLEOTIDE SEQUENCE</scope>
</reference>
<accession>A0A8D8VEU6</accession>
<proteinExistence type="predicted"/>
<dbReference type="AlphaFoldDB" id="A0A8D8VEU6"/>
<evidence type="ECO:0000256" key="1">
    <source>
        <dbReference type="SAM" id="Phobius"/>
    </source>
</evidence>
<protein>
    <submittedName>
        <fullName evidence="2">Uncharacterized protein</fullName>
    </submittedName>
</protein>
<feature type="transmembrane region" description="Helical" evidence="1">
    <location>
        <begin position="49"/>
        <end position="71"/>
    </location>
</feature>
<organism evidence="2">
    <name type="scientific">Cacopsylla melanoneura</name>
    <dbReference type="NCBI Taxonomy" id="428564"/>
    <lineage>
        <taxon>Eukaryota</taxon>
        <taxon>Metazoa</taxon>
        <taxon>Ecdysozoa</taxon>
        <taxon>Arthropoda</taxon>
        <taxon>Hexapoda</taxon>
        <taxon>Insecta</taxon>
        <taxon>Pterygota</taxon>
        <taxon>Neoptera</taxon>
        <taxon>Paraneoptera</taxon>
        <taxon>Hemiptera</taxon>
        <taxon>Sternorrhyncha</taxon>
        <taxon>Psylloidea</taxon>
        <taxon>Psyllidae</taxon>
        <taxon>Psyllinae</taxon>
        <taxon>Cacopsylla</taxon>
    </lineage>
</organism>
<keyword evidence="1" id="KW-0472">Membrane</keyword>
<keyword evidence="1" id="KW-1133">Transmembrane helix</keyword>
<feature type="transmembrane region" description="Helical" evidence="1">
    <location>
        <begin position="20"/>
        <end position="42"/>
    </location>
</feature>
<name>A0A8D8VEU6_9HEMI</name>